<evidence type="ECO:0000313" key="2">
    <source>
        <dbReference type="Proteomes" id="UP000652761"/>
    </source>
</evidence>
<proteinExistence type="predicted"/>
<protein>
    <submittedName>
        <fullName evidence="1">Uncharacterized protein</fullName>
    </submittedName>
</protein>
<dbReference type="EMBL" id="NMUH01011106">
    <property type="protein sequence ID" value="MQM21491.1"/>
    <property type="molecule type" value="Genomic_DNA"/>
</dbReference>
<sequence>MTFCFPERGLSENTIHEGAMTLASSGRVPSLQNCSISWYHGLSSSINSPNSTSNNSFASFFSAFRTRELLSSYELSDLVRSEVRKELAELRMGVITPRRRRRTG</sequence>
<organism evidence="1 2">
    <name type="scientific">Colocasia esculenta</name>
    <name type="common">Wild taro</name>
    <name type="synonym">Arum esculentum</name>
    <dbReference type="NCBI Taxonomy" id="4460"/>
    <lineage>
        <taxon>Eukaryota</taxon>
        <taxon>Viridiplantae</taxon>
        <taxon>Streptophyta</taxon>
        <taxon>Embryophyta</taxon>
        <taxon>Tracheophyta</taxon>
        <taxon>Spermatophyta</taxon>
        <taxon>Magnoliopsida</taxon>
        <taxon>Liliopsida</taxon>
        <taxon>Araceae</taxon>
        <taxon>Aroideae</taxon>
        <taxon>Colocasieae</taxon>
        <taxon>Colocasia</taxon>
    </lineage>
</organism>
<keyword evidence="2" id="KW-1185">Reference proteome</keyword>
<comment type="caution">
    <text evidence="1">The sequence shown here is derived from an EMBL/GenBank/DDBJ whole genome shotgun (WGS) entry which is preliminary data.</text>
</comment>
<reference evidence="1" key="1">
    <citation type="submission" date="2017-07" db="EMBL/GenBank/DDBJ databases">
        <title>Taro Niue Genome Assembly and Annotation.</title>
        <authorList>
            <person name="Atibalentja N."/>
            <person name="Keating K."/>
            <person name="Fields C.J."/>
        </authorList>
    </citation>
    <scope>NUCLEOTIDE SEQUENCE</scope>
    <source>
        <strain evidence="1">Niue_2</strain>
        <tissue evidence="1">Leaf</tissue>
    </source>
</reference>
<dbReference type="AlphaFoldDB" id="A0A843XQV9"/>
<accession>A0A843XQV9</accession>
<evidence type="ECO:0000313" key="1">
    <source>
        <dbReference type="EMBL" id="MQM21491.1"/>
    </source>
</evidence>
<name>A0A843XQV9_COLES</name>
<dbReference type="Proteomes" id="UP000652761">
    <property type="component" value="Unassembled WGS sequence"/>
</dbReference>
<gene>
    <name evidence="1" type="ORF">Taro_054533</name>
</gene>